<keyword evidence="3" id="KW-1185">Reference proteome</keyword>
<feature type="non-terminal residue" evidence="2">
    <location>
        <position position="129"/>
    </location>
</feature>
<sequence>MAVPHPIPATIQSHLTDTAEHLMTFFPPSGLSALSRRPEKDQPREGQGKITYSPPMSVFVCYQTSWVHRLLGLPCKRRRHGTNRQKVNPQYVYVCLELEWWRSPGDRRCLRCEWSASVQGSTARWQTDP</sequence>
<evidence type="ECO:0000313" key="2">
    <source>
        <dbReference type="EMBL" id="CAH2039975.1"/>
    </source>
</evidence>
<feature type="region of interest" description="Disordered" evidence="1">
    <location>
        <begin position="29"/>
        <end position="51"/>
    </location>
</feature>
<organism evidence="2 3">
    <name type="scientific">Iphiclides podalirius</name>
    <name type="common">scarce swallowtail</name>
    <dbReference type="NCBI Taxonomy" id="110791"/>
    <lineage>
        <taxon>Eukaryota</taxon>
        <taxon>Metazoa</taxon>
        <taxon>Ecdysozoa</taxon>
        <taxon>Arthropoda</taxon>
        <taxon>Hexapoda</taxon>
        <taxon>Insecta</taxon>
        <taxon>Pterygota</taxon>
        <taxon>Neoptera</taxon>
        <taxon>Endopterygota</taxon>
        <taxon>Lepidoptera</taxon>
        <taxon>Glossata</taxon>
        <taxon>Ditrysia</taxon>
        <taxon>Papilionoidea</taxon>
        <taxon>Papilionidae</taxon>
        <taxon>Papilioninae</taxon>
        <taxon>Iphiclides</taxon>
    </lineage>
</organism>
<protein>
    <submittedName>
        <fullName evidence="2">Uncharacterized protein</fullName>
    </submittedName>
</protein>
<accession>A0ABN8HR07</accession>
<dbReference type="EMBL" id="OW152823">
    <property type="protein sequence ID" value="CAH2039975.1"/>
    <property type="molecule type" value="Genomic_DNA"/>
</dbReference>
<feature type="compositionally biased region" description="Basic and acidic residues" evidence="1">
    <location>
        <begin position="36"/>
        <end position="47"/>
    </location>
</feature>
<evidence type="ECO:0000256" key="1">
    <source>
        <dbReference type="SAM" id="MobiDB-lite"/>
    </source>
</evidence>
<gene>
    <name evidence="2" type="ORF">IPOD504_LOCUS2165</name>
</gene>
<name>A0ABN8HR07_9NEOP</name>
<proteinExistence type="predicted"/>
<dbReference type="Proteomes" id="UP000837857">
    <property type="component" value="Chromosome 11"/>
</dbReference>
<reference evidence="2" key="1">
    <citation type="submission" date="2022-03" db="EMBL/GenBank/DDBJ databases">
        <authorList>
            <person name="Martin H S."/>
        </authorList>
    </citation>
    <scope>NUCLEOTIDE SEQUENCE</scope>
</reference>
<evidence type="ECO:0000313" key="3">
    <source>
        <dbReference type="Proteomes" id="UP000837857"/>
    </source>
</evidence>